<evidence type="ECO:0000259" key="1">
    <source>
        <dbReference type="Pfam" id="PF18857"/>
    </source>
</evidence>
<gene>
    <name evidence="2" type="ORF">MBAV_006200</name>
</gene>
<evidence type="ECO:0000313" key="3">
    <source>
        <dbReference type="Proteomes" id="UP000033423"/>
    </source>
</evidence>
<dbReference type="Proteomes" id="UP000033423">
    <property type="component" value="Unassembled WGS sequence"/>
</dbReference>
<organism evidence="2 3">
    <name type="scientific">Candidatus Magnetobacterium bavaricum</name>
    <dbReference type="NCBI Taxonomy" id="29290"/>
    <lineage>
        <taxon>Bacteria</taxon>
        <taxon>Pseudomonadati</taxon>
        <taxon>Nitrospirota</taxon>
        <taxon>Thermodesulfovibrionia</taxon>
        <taxon>Thermodesulfovibrionales</taxon>
        <taxon>Candidatus Magnetobacteriaceae</taxon>
        <taxon>Candidatus Magnetobacterium</taxon>
    </lineage>
</organism>
<comment type="caution">
    <text evidence="2">The sequence shown here is derived from an EMBL/GenBank/DDBJ whole genome shotgun (WGS) entry which is preliminary data.</text>
</comment>
<dbReference type="InterPro" id="IPR040561">
    <property type="entry name" value="LPD38"/>
</dbReference>
<proteinExistence type="predicted"/>
<dbReference type="AlphaFoldDB" id="A0A0F3GI90"/>
<dbReference type="EMBL" id="LACI01002630">
    <property type="protein sequence ID" value="KJU81606.1"/>
    <property type="molecule type" value="Genomic_DNA"/>
</dbReference>
<protein>
    <submittedName>
        <fullName evidence="2">Phage protein</fullName>
    </submittedName>
</protein>
<name>A0A0F3GI90_9BACT</name>
<dbReference type="Pfam" id="PF18857">
    <property type="entry name" value="LPD38"/>
    <property type="match status" value="1"/>
</dbReference>
<reference evidence="2 3" key="1">
    <citation type="submission" date="2015-02" db="EMBL/GenBank/DDBJ databases">
        <title>Single-cell genomics of uncultivated deep-branching MTB reveals a conserved set of magnetosome genes.</title>
        <authorList>
            <person name="Kolinko S."/>
            <person name="Richter M."/>
            <person name="Glockner F.O."/>
            <person name="Brachmann A."/>
            <person name="Schuler D."/>
        </authorList>
    </citation>
    <scope>NUCLEOTIDE SEQUENCE [LARGE SCALE GENOMIC DNA]</scope>
    <source>
        <strain evidence="2">TM-1</strain>
    </source>
</reference>
<evidence type="ECO:0000313" key="2">
    <source>
        <dbReference type="EMBL" id="KJU81606.1"/>
    </source>
</evidence>
<accession>A0A0F3GI90</accession>
<sequence>MRALIAVTLPSVILAVLNQDDERYHAIPRAMRDQTWIIPTEKNVWRIPKPFEIGIVFGSFPERIVEYMYTYDVDAFRKLQSSVFDAFLPSFIPTFSVPFLEAYMNRSLFFDREIVPAHRKAMLPQYQTTPRGTELAKAISAGAVQVPGLGAIPGVGKVLTAPAYLENAIRAWGGGGGINVFRGVDKVLRVGGLLPSSAPVPTPTLADVPYNLELPLQGVRGRSPHSFFDEATNYFLMHPNAPVA</sequence>
<keyword evidence="3" id="KW-1185">Reference proteome</keyword>
<feature type="domain" description="Large polyvalent protein associated" evidence="1">
    <location>
        <begin position="21"/>
        <end position="188"/>
    </location>
</feature>